<dbReference type="CDD" id="cd13934">
    <property type="entry name" value="RNase_H_Dikarya_like"/>
    <property type="match status" value="1"/>
</dbReference>
<dbReference type="VEuPathDB" id="FungiDB:TRIVIDRAFT_68171"/>
<dbReference type="GeneID" id="25797046"/>
<dbReference type="SUPFAM" id="SSF53098">
    <property type="entry name" value="Ribonuclease H-like"/>
    <property type="match status" value="1"/>
</dbReference>
<evidence type="ECO:0000313" key="10">
    <source>
        <dbReference type="Proteomes" id="UP000007115"/>
    </source>
</evidence>
<name>G9N0G2_HYPVG</name>
<feature type="domain" description="RNase H type-1" evidence="8">
    <location>
        <begin position="64"/>
        <end position="219"/>
    </location>
</feature>
<dbReference type="GO" id="GO:0046872">
    <property type="term" value="F:metal ion binding"/>
    <property type="evidence" value="ECO:0007669"/>
    <property type="project" value="UniProtKB-KW"/>
</dbReference>
<dbReference type="eggNOG" id="KOG3752">
    <property type="taxonomic scope" value="Eukaryota"/>
</dbReference>
<dbReference type="OrthoDB" id="245563at2759"/>
<dbReference type="Pfam" id="PF00075">
    <property type="entry name" value="RNase_H"/>
    <property type="match status" value="1"/>
</dbReference>
<keyword evidence="7" id="KW-0378">Hydrolase</keyword>
<dbReference type="GO" id="GO:0004523">
    <property type="term" value="F:RNA-DNA hybrid ribonuclease activity"/>
    <property type="evidence" value="ECO:0007669"/>
    <property type="project" value="UniProtKB-EC"/>
</dbReference>
<reference evidence="9 10" key="1">
    <citation type="journal article" date="2011" name="Genome Biol.">
        <title>Comparative genome sequence analysis underscores mycoparasitism as the ancestral life style of Trichoderma.</title>
        <authorList>
            <person name="Kubicek C.P."/>
            <person name="Herrera-Estrella A."/>
            <person name="Seidl-Seiboth V."/>
            <person name="Martinez D.A."/>
            <person name="Druzhinina I.S."/>
            <person name="Thon M."/>
            <person name="Zeilinger S."/>
            <person name="Casas-Flores S."/>
            <person name="Horwitz B.A."/>
            <person name="Mukherjee P.K."/>
            <person name="Mukherjee M."/>
            <person name="Kredics L."/>
            <person name="Alcaraz L.D."/>
            <person name="Aerts A."/>
            <person name="Antal Z."/>
            <person name="Atanasova L."/>
            <person name="Cervantes-Badillo M.G."/>
            <person name="Challacombe J."/>
            <person name="Chertkov O."/>
            <person name="McCluskey K."/>
            <person name="Coulpier F."/>
            <person name="Deshpande N."/>
            <person name="von Doehren H."/>
            <person name="Ebbole D.J."/>
            <person name="Esquivel-Naranjo E.U."/>
            <person name="Fekete E."/>
            <person name="Flipphi M."/>
            <person name="Glaser F."/>
            <person name="Gomez-Rodriguez E.Y."/>
            <person name="Gruber S."/>
            <person name="Han C."/>
            <person name="Henrissat B."/>
            <person name="Hermosa R."/>
            <person name="Hernandez-Onate M."/>
            <person name="Karaffa L."/>
            <person name="Kosti I."/>
            <person name="Le Crom S."/>
            <person name="Lindquist E."/>
            <person name="Lucas S."/>
            <person name="Luebeck M."/>
            <person name="Luebeck P.S."/>
            <person name="Margeot A."/>
            <person name="Metz B."/>
            <person name="Misra M."/>
            <person name="Nevalainen H."/>
            <person name="Omann M."/>
            <person name="Packer N."/>
            <person name="Perrone G."/>
            <person name="Uresti-Rivera E.E."/>
            <person name="Salamov A."/>
            <person name="Schmoll M."/>
            <person name="Seiboth B."/>
            <person name="Shapiro H."/>
            <person name="Sukno S."/>
            <person name="Tamayo-Ramos J.A."/>
            <person name="Tisch D."/>
            <person name="Wiest A."/>
            <person name="Wilkinson H.H."/>
            <person name="Zhang M."/>
            <person name="Coutinho P.M."/>
            <person name="Kenerley C.M."/>
            <person name="Monte E."/>
            <person name="Baker S.E."/>
            <person name="Grigoriev I.V."/>
        </authorList>
    </citation>
    <scope>NUCLEOTIDE SEQUENCE [LARGE SCALE GENOMIC DNA]</scope>
    <source>
        <strain evidence="10">Gv29-8 / FGSC 10586</strain>
    </source>
</reference>
<dbReference type="Gene3D" id="3.30.420.10">
    <property type="entry name" value="Ribonuclease H-like superfamily/Ribonuclease H"/>
    <property type="match status" value="1"/>
</dbReference>
<evidence type="ECO:0000256" key="1">
    <source>
        <dbReference type="ARBA" id="ARBA00000077"/>
    </source>
</evidence>
<keyword evidence="10" id="KW-1185">Reference proteome</keyword>
<dbReference type="EC" id="3.1.26.4" evidence="3"/>
<dbReference type="InterPro" id="IPR012337">
    <property type="entry name" value="RNaseH-like_sf"/>
</dbReference>
<dbReference type="PANTHER" id="PTHR10642:SF26">
    <property type="entry name" value="RIBONUCLEASE H1"/>
    <property type="match status" value="1"/>
</dbReference>
<keyword evidence="5" id="KW-0479">Metal-binding</keyword>
<proteinExistence type="inferred from homology"/>
<dbReference type="InterPro" id="IPR002156">
    <property type="entry name" value="RNaseH_domain"/>
</dbReference>
<dbReference type="AlphaFoldDB" id="G9N0G2"/>
<dbReference type="InterPro" id="IPR050092">
    <property type="entry name" value="RNase_H"/>
</dbReference>
<dbReference type="GO" id="GO:0043137">
    <property type="term" value="P:DNA replication, removal of RNA primer"/>
    <property type="evidence" value="ECO:0007669"/>
    <property type="project" value="TreeGrafter"/>
</dbReference>
<evidence type="ECO:0000256" key="3">
    <source>
        <dbReference type="ARBA" id="ARBA00012180"/>
    </source>
</evidence>
<dbReference type="PANTHER" id="PTHR10642">
    <property type="entry name" value="RIBONUCLEASE H1"/>
    <property type="match status" value="1"/>
</dbReference>
<organism evidence="9 10">
    <name type="scientific">Hypocrea virens (strain Gv29-8 / FGSC 10586)</name>
    <name type="common">Gliocladium virens</name>
    <name type="synonym">Trichoderma virens</name>
    <dbReference type="NCBI Taxonomy" id="413071"/>
    <lineage>
        <taxon>Eukaryota</taxon>
        <taxon>Fungi</taxon>
        <taxon>Dikarya</taxon>
        <taxon>Ascomycota</taxon>
        <taxon>Pezizomycotina</taxon>
        <taxon>Sordariomycetes</taxon>
        <taxon>Hypocreomycetidae</taxon>
        <taxon>Hypocreales</taxon>
        <taxon>Hypocreaceae</taxon>
        <taxon>Trichoderma</taxon>
    </lineage>
</organism>
<protein>
    <recommendedName>
        <fullName evidence="3">ribonuclease H</fullName>
        <ecNumber evidence="3">3.1.26.4</ecNumber>
    </recommendedName>
</protein>
<dbReference type="InterPro" id="IPR036397">
    <property type="entry name" value="RNaseH_sf"/>
</dbReference>
<comment type="similarity">
    <text evidence="2">Belongs to the RNase H family.</text>
</comment>
<keyword evidence="4" id="KW-0540">Nuclease</keyword>
<dbReference type="Proteomes" id="UP000007115">
    <property type="component" value="Unassembled WGS sequence"/>
</dbReference>
<evidence type="ECO:0000313" key="9">
    <source>
        <dbReference type="EMBL" id="EHK19844.1"/>
    </source>
</evidence>
<evidence type="ECO:0000259" key="8">
    <source>
        <dbReference type="PROSITE" id="PS50879"/>
    </source>
</evidence>
<keyword evidence="6" id="KW-0255">Endonuclease</keyword>
<dbReference type="PROSITE" id="PS50879">
    <property type="entry name" value="RNASE_H_1"/>
    <property type="match status" value="1"/>
</dbReference>
<gene>
    <name evidence="9" type="ORF">TRIVIDRAFT_68171</name>
</gene>
<evidence type="ECO:0000256" key="5">
    <source>
        <dbReference type="ARBA" id="ARBA00022723"/>
    </source>
</evidence>
<dbReference type="OMA" id="NGWKTCK"/>
<comment type="catalytic activity">
    <reaction evidence="1">
        <text>Endonucleolytic cleavage to 5'-phosphomonoester.</text>
        <dbReference type="EC" id="3.1.26.4"/>
    </reaction>
</comment>
<dbReference type="STRING" id="413071.G9N0G2"/>
<evidence type="ECO:0000256" key="7">
    <source>
        <dbReference type="ARBA" id="ARBA00022801"/>
    </source>
</evidence>
<dbReference type="EMBL" id="ABDF02000082">
    <property type="protein sequence ID" value="EHK19844.1"/>
    <property type="molecule type" value="Genomic_DNA"/>
</dbReference>
<comment type="caution">
    <text evidence="9">The sequence shown here is derived from an EMBL/GenBank/DDBJ whole genome shotgun (WGS) entry which is preliminary data.</text>
</comment>
<sequence>MGGNAHHAARTRDFTVNRKFEPSSRYRDDIYLDDVAISTYDERWTYVACENDRPCSDCGSLSPHLNCIIIAVDGACKGNGKPGARASVGVFVGNESEYNKSVLLSESNATNQVAELQAGILALHQAMKIRDIGLDGEELHEVVIKADSEYLVKGMTEWIFKWKANGYRTSKGTPVTNSALFQKLEELVGDLNASDVEVLFWHVPRSQNTRADELANKAL</sequence>
<dbReference type="GO" id="GO:0003676">
    <property type="term" value="F:nucleic acid binding"/>
    <property type="evidence" value="ECO:0007669"/>
    <property type="project" value="InterPro"/>
</dbReference>
<dbReference type="HOGENOM" id="CLU_030894_4_2_1"/>
<evidence type="ECO:0000256" key="4">
    <source>
        <dbReference type="ARBA" id="ARBA00022722"/>
    </source>
</evidence>
<evidence type="ECO:0000256" key="6">
    <source>
        <dbReference type="ARBA" id="ARBA00022759"/>
    </source>
</evidence>
<accession>G9N0G2</accession>
<dbReference type="InParanoid" id="G9N0G2"/>
<evidence type="ECO:0000256" key="2">
    <source>
        <dbReference type="ARBA" id="ARBA00005300"/>
    </source>
</evidence>
<dbReference type="RefSeq" id="XP_013954041.1">
    <property type="nucleotide sequence ID" value="XM_014098566.1"/>
</dbReference>